<feature type="transmembrane region" description="Helical" evidence="1">
    <location>
        <begin position="307"/>
        <end position="324"/>
    </location>
</feature>
<name>A0A934NQ16_9NOCA</name>
<dbReference type="RefSeq" id="WP_199703868.1">
    <property type="nucleotide sequence ID" value="NZ_JAEMNV010000003.1"/>
</dbReference>
<keyword evidence="1" id="KW-0812">Transmembrane</keyword>
<dbReference type="AlphaFoldDB" id="A0A934NQ16"/>
<feature type="transmembrane region" description="Helical" evidence="1">
    <location>
        <begin position="71"/>
        <end position="90"/>
    </location>
</feature>
<protein>
    <submittedName>
        <fullName evidence="2">Uncharacterized protein</fullName>
    </submittedName>
</protein>
<feature type="transmembrane region" description="Helical" evidence="1">
    <location>
        <begin position="118"/>
        <end position="137"/>
    </location>
</feature>
<dbReference type="PANTHER" id="PTHR35982:SF1">
    <property type="entry name" value="SPIROCYCLASE, AVEC FAMILY"/>
    <property type="match status" value="1"/>
</dbReference>
<feature type="transmembrane region" description="Helical" evidence="1">
    <location>
        <begin position="344"/>
        <end position="363"/>
    </location>
</feature>
<dbReference type="Proteomes" id="UP000655868">
    <property type="component" value="Unassembled WGS sequence"/>
</dbReference>
<feature type="transmembrane region" description="Helical" evidence="1">
    <location>
        <begin position="234"/>
        <end position="255"/>
    </location>
</feature>
<keyword evidence="3" id="KW-1185">Reference proteome</keyword>
<feature type="transmembrane region" description="Helical" evidence="1">
    <location>
        <begin position="38"/>
        <end position="59"/>
    </location>
</feature>
<evidence type="ECO:0000256" key="1">
    <source>
        <dbReference type="SAM" id="Phobius"/>
    </source>
</evidence>
<keyword evidence="1" id="KW-0472">Membrane</keyword>
<proteinExistence type="predicted"/>
<feature type="transmembrane region" description="Helical" evidence="1">
    <location>
        <begin position="186"/>
        <end position="213"/>
    </location>
</feature>
<sequence length="382" mass="41760">MSATCDDAAERLTGYLGFSCHDVNTVVTVSNPADLAHWSMPILEILIIGGAVFAFVHALRRLRRDGDPTNLSLWFASLVYLFVIEPPLYFPGWFGLEEQFGFIFAHNVFTVQFMFDRLPLYIVAIYPALSQLAYELVRVLGVFQRRGAFVGAVCVAFVCQVFYEVFDQLGPQLKWWAWNLDNKVNHPLLASVPMNSIMLFASVSFGAITYLLVKLIGQPAWSGRRFRARSLLPRIVLVGALAPLAMPIASVPSAIFGGDNPNTTAQAIVLTIEIVVLWVVGGTVLIRAWLDRRNDAASRPADAFVRIYPAVWLVVFALLWVGALPDFLGAVDGTTTAGTPIGNAPYTLLCFLAAAACVVAVLVPRSGAARRPEGTRIGTSVR</sequence>
<feature type="transmembrane region" description="Helical" evidence="1">
    <location>
        <begin position="149"/>
        <end position="166"/>
    </location>
</feature>
<accession>A0A934NQ16</accession>
<dbReference type="EMBL" id="JAEMNV010000003">
    <property type="protein sequence ID" value="MBJ8339155.1"/>
    <property type="molecule type" value="Genomic_DNA"/>
</dbReference>
<gene>
    <name evidence="2" type="ORF">JGU71_09675</name>
</gene>
<evidence type="ECO:0000313" key="3">
    <source>
        <dbReference type="Proteomes" id="UP000655868"/>
    </source>
</evidence>
<keyword evidence="1" id="KW-1133">Transmembrane helix</keyword>
<reference evidence="2" key="1">
    <citation type="submission" date="2020-12" db="EMBL/GenBank/DDBJ databases">
        <title>Antrihabitans popcorni sp. nov. and Antrihabitans auranticaus sp. nov., isolated from a larva cave.</title>
        <authorList>
            <person name="Lee S.D."/>
            <person name="Kim I.S."/>
        </authorList>
    </citation>
    <scope>NUCLEOTIDE SEQUENCE</scope>
    <source>
        <strain evidence="2">YC3-6</strain>
    </source>
</reference>
<comment type="caution">
    <text evidence="2">The sequence shown here is derived from an EMBL/GenBank/DDBJ whole genome shotgun (WGS) entry which is preliminary data.</text>
</comment>
<organism evidence="2 3">
    <name type="scientific">Antrihabitans stalagmiti</name>
    <dbReference type="NCBI Taxonomy" id="2799499"/>
    <lineage>
        <taxon>Bacteria</taxon>
        <taxon>Bacillati</taxon>
        <taxon>Actinomycetota</taxon>
        <taxon>Actinomycetes</taxon>
        <taxon>Mycobacteriales</taxon>
        <taxon>Nocardiaceae</taxon>
        <taxon>Antrihabitans</taxon>
    </lineage>
</organism>
<feature type="transmembrane region" description="Helical" evidence="1">
    <location>
        <begin position="267"/>
        <end position="286"/>
    </location>
</feature>
<dbReference type="PANTHER" id="PTHR35982">
    <property type="entry name" value="AGAP005361-PA"/>
    <property type="match status" value="1"/>
</dbReference>
<evidence type="ECO:0000313" key="2">
    <source>
        <dbReference type="EMBL" id="MBJ8339155.1"/>
    </source>
</evidence>